<dbReference type="OMA" id="NKLPYLW"/>
<evidence type="ECO:0000313" key="2">
    <source>
        <dbReference type="Proteomes" id="UP000287033"/>
    </source>
</evidence>
<evidence type="ECO:0008006" key="3">
    <source>
        <dbReference type="Google" id="ProtNLM"/>
    </source>
</evidence>
<accession>A0A401STN8</accession>
<name>A0A401STN8_CHIPU</name>
<dbReference type="STRING" id="137246.A0A401STN8"/>
<dbReference type="AlphaFoldDB" id="A0A401STN8"/>
<organism evidence="1 2">
    <name type="scientific">Chiloscyllium punctatum</name>
    <name type="common">Brownbanded bambooshark</name>
    <name type="synonym">Hemiscyllium punctatum</name>
    <dbReference type="NCBI Taxonomy" id="137246"/>
    <lineage>
        <taxon>Eukaryota</taxon>
        <taxon>Metazoa</taxon>
        <taxon>Chordata</taxon>
        <taxon>Craniata</taxon>
        <taxon>Vertebrata</taxon>
        <taxon>Chondrichthyes</taxon>
        <taxon>Elasmobranchii</taxon>
        <taxon>Galeomorphii</taxon>
        <taxon>Galeoidea</taxon>
        <taxon>Orectolobiformes</taxon>
        <taxon>Hemiscylliidae</taxon>
        <taxon>Chiloscyllium</taxon>
    </lineage>
</organism>
<dbReference type="Proteomes" id="UP000287033">
    <property type="component" value="Unassembled WGS sequence"/>
</dbReference>
<comment type="caution">
    <text evidence="1">The sequence shown here is derived from an EMBL/GenBank/DDBJ whole genome shotgun (WGS) entry which is preliminary data.</text>
</comment>
<evidence type="ECO:0000313" key="1">
    <source>
        <dbReference type="EMBL" id="GCC33732.1"/>
    </source>
</evidence>
<gene>
    <name evidence="1" type="ORF">chiPu_0012202</name>
</gene>
<proteinExistence type="predicted"/>
<protein>
    <recommendedName>
        <fullName evidence="3">Kisspeptin</fullName>
    </recommendedName>
</protein>
<keyword evidence="2" id="KW-1185">Reference proteome</keyword>
<sequence>MLPQALGSSLEISALALKRLKPPPSQQHSHLPHFGERKGLFGKKHTQSQKMCLYHARDMTRLLLFVVVIVNCHNAHLGKPISSEKFGSVDSMFPARQPQFSRNSPALARNLNSQNSPEQSSLCYFLQESDLESQISCKLRFTRSKFNFNPFGLRFGKRGEAGSVNWKALTVNGNKLPYLWRH</sequence>
<reference evidence="1 2" key="1">
    <citation type="journal article" date="2018" name="Nat. Ecol. Evol.">
        <title>Shark genomes provide insights into elasmobranch evolution and the origin of vertebrates.</title>
        <authorList>
            <person name="Hara Y"/>
            <person name="Yamaguchi K"/>
            <person name="Onimaru K"/>
            <person name="Kadota M"/>
            <person name="Koyanagi M"/>
            <person name="Keeley SD"/>
            <person name="Tatsumi K"/>
            <person name="Tanaka K"/>
            <person name="Motone F"/>
            <person name="Kageyama Y"/>
            <person name="Nozu R"/>
            <person name="Adachi N"/>
            <person name="Nishimura O"/>
            <person name="Nakagawa R"/>
            <person name="Tanegashima C"/>
            <person name="Kiyatake I"/>
            <person name="Matsumoto R"/>
            <person name="Murakumo K"/>
            <person name="Nishida K"/>
            <person name="Terakita A"/>
            <person name="Kuratani S"/>
            <person name="Sato K"/>
            <person name="Hyodo S Kuraku.S."/>
        </authorList>
    </citation>
    <scope>NUCLEOTIDE SEQUENCE [LARGE SCALE GENOMIC DNA]</scope>
</reference>
<dbReference type="OrthoDB" id="9929362at2759"/>
<dbReference type="EMBL" id="BEZZ01000539">
    <property type="protein sequence ID" value="GCC33732.1"/>
    <property type="molecule type" value="Genomic_DNA"/>
</dbReference>